<sequence length="260" mass="27892">GLHVKLEEELSTALAEERKTRGKAISDVCQYIEHVVALQESDAKTEKRRTDSVVAGLEDRVQVLEDCFFRQPESADAVGNIGQMPVELPARGMVPGADIDFPSAHSQPGMAASPALPARTDAHSEGQAESDSGGAFTLFSEEMRESLKHIVRKVGDTMSKDSDNRAGQGSPPNMRVVGICAQPRSGAARSVCPKGCSQGDSSASTGAKPRPRIWRPWRSAVAALVQSRCRPMNAALKMSARTACANTLPYSTRCWAILCL</sequence>
<gene>
    <name evidence="2" type="ORF">CCMP2556_LOCUS34674</name>
</gene>
<evidence type="ECO:0000256" key="1">
    <source>
        <dbReference type="SAM" id="MobiDB-lite"/>
    </source>
</evidence>
<keyword evidence="3" id="KW-1185">Reference proteome</keyword>
<comment type="caution">
    <text evidence="2">The sequence shown here is derived from an EMBL/GenBank/DDBJ whole genome shotgun (WGS) entry which is preliminary data.</text>
</comment>
<protein>
    <submittedName>
        <fullName evidence="2">Uncharacterized protein</fullName>
    </submittedName>
</protein>
<reference evidence="2 3" key="1">
    <citation type="submission" date="2024-02" db="EMBL/GenBank/DDBJ databases">
        <authorList>
            <person name="Chen Y."/>
            <person name="Shah S."/>
            <person name="Dougan E. K."/>
            <person name="Thang M."/>
            <person name="Chan C."/>
        </authorList>
    </citation>
    <scope>NUCLEOTIDE SEQUENCE [LARGE SCALE GENOMIC DNA]</scope>
</reference>
<feature type="region of interest" description="Disordered" evidence="1">
    <location>
        <begin position="191"/>
        <end position="211"/>
    </location>
</feature>
<feature type="compositionally biased region" description="Basic and acidic residues" evidence="1">
    <location>
        <begin position="154"/>
        <end position="164"/>
    </location>
</feature>
<proteinExistence type="predicted"/>
<accession>A0ABP0P6D8</accession>
<evidence type="ECO:0000313" key="3">
    <source>
        <dbReference type="Proteomes" id="UP001642484"/>
    </source>
</evidence>
<dbReference type="Proteomes" id="UP001642484">
    <property type="component" value="Unassembled WGS sequence"/>
</dbReference>
<feature type="non-terminal residue" evidence="2">
    <location>
        <position position="1"/>
    </location>
</feature>
<feature type="region of interest" description="Disordered" evidence="1">
    <location>
        <begin position="154"/>
        <end position="175"/>
    </location>
</feature>
<organism evidence="2 3">
    <name type="scientific">Durusdinium trenchii</name>
    <dbReference type="NCBI Taxonomy" id="1381693"/>
    <lineage>
        <taxon>Eukaryota</taxon>
        <taxon>Sar</taxon>
        <taxon>Alveolata</taxon>
        <taxon>Dinophyceae</taxon>
        <taxon>Suessiales</taxon>
        <taxon>Symbiodiniaceae</taxon>
        <taxon>Durusdinium</taxon>
    </lineage>
</organism>
<evidence type="ECO:0000313" key="2">
    <source>
        <dbReference type="EMBL" id="CAK9070487.1"/>
    </source>
</evidence>
<name>A0ABP0P6D8_9DINO</name>
<dbReference type="EMBL" id="CAXAMN010022512">
    <property type="protein sequence ID" value="CAK9070487.1"/>
    <property type="molecule type" value="Genomic_DNA"/>
</dbReference>
<feature type="region of interest" description="Disordered" evidence="1">
    <location>
        <begin position="101"/>
        <end position="133"/>
    </location>
</feature>